<feature type="domain" description="Clip" evidence="10">
    <location>
        <begin position="41"/>
        <end position="92"/>
    </location>
</feature>
<dbReference type="InterPro" id="IPR051487">
    <property type="entry name" value="Ser/Thr_Proteases_Immune/Dev"/>
</dbReference>
<dbReference type="PROSITE" id="PS50240">
    <property type="entry name" value="TRYPSIN_DOM"/>
    <property type="match status" value="1"/>
</dbReference>
<evidence type="ECO:0000313" key="11">
    <source>
        <dbReference type="EMBL" id="KAJ3647406.1"/>
    </source>
</evidence>
<dbReference type="InterPro" id="IPR018114">
    <property type="entry name" value="TRYPSIN_HIS"/>
</dbReference>
<evidence type="ECO:0000256" key="4">
    <source>
        <dbReference type="ARBA" id="ARBA00022825"/>
    </source>
</evidence>
<comment type="domain">
    <text evidence="8">The clip domain consists of 35-55 residues which are 'knitted' together usually by 3 conserved disulfide bonds forming a clip-like compact structure.</text>
</comment>
<dbReference type="FunFam" id="2.40.10.10:FF:000028">
    <property type="entry name" value="Serine protease easter"/>
    <property type="match status" value="1"/>
</dbReference>
<comment type="similarity">
    <text evidence="7 8">Belongs to the peptidase S1 family. CLIP subfamily.</text>
</comment>
<name>A0AA38M8J7_9CUCU</name>
<evidence type="ECO:0000256" key="3">
    <source>
        <dbReference type="ARBA" id="ARBA00022801"/>
    </source>
</evidence>
<evidence type="ECO:0000256" key="8">
    <source>
        <dbReference type="RuleBase" id="RU366078"/>
    </source>
</evidence>
<protein>
    <recommendedName>
        <fullName evidence="8">CLIP domain-containing serine protease</fullName>
        <ecNumber evidence="8">3.4.21.-</ecNumber>
    </recommendedName>
</protein>
<dbReference type="EMBL" id="JALNTZ010000006">
    <property type="protein sequence ID" value="KAJ3647406.1"/>
    <property type="molecule type" value="Genomic_DNA"/>
</dbReference>
<dbReference type="InterPro" id="IPR001314">
    <property type="entry name" value="Peptidase_S1A"/>
</dbReference>
<reference evidence="11" key="1">
    <citation type="journal article" date="2023" name="G3 (Bethesda)">
        <title>Whole genome assemblies of Zophobas morio and Tenebrio molitor.</title>
        <authorList>
            <person name="Kaur S."/>
            <person name="Stinson S.A."/>
            <person name="diCenzo G.C."/>
        </authorList>
    </citation>
    <scope>NUCLEOTIDE SEQUENCE</scope>
    <source>
        <strain evidence="11">QUZm001</strain>
    </source>
</reference>
<evidence type="ECO:0000313" key="12">
    <source>
        <dbReference type="Proteomes" id="UP001168821"/>
    </source>
</evidence>
<evidence type="ECO:0000256" key="6">
    <source>
        <dbReference type="ARBA" id="ARBA00023180"/>
    </source>
</evidence>
<dbReference type="Pfam" id="PF12032">
    <property type="entry name" value="CLIP"/>
    <property type="match status" value="1"/>
</dbReference>
<evidence type="ECO:0000256" key="5">
    <source>
        <dbReference type="ARBA" id="ARBA00023157"/>
    </source>
</evidence>
<evidence type="ECO:0000259" key="9">
    <source>
        <dbReference type="PROSITE" id="PS50240"/>
    </source>
</evidence>
<dbReference type="AlphaFoldDB" id="A0AA38M8J7"/>
<evidence type="ECO:0000259" key="10">
    <source>
        <dbReference type="PROSITE" id="PS51888"/>
    </source>
</evidence>
<evidence type="ECO:0000256" key="2">
    <source>
        <dbReference type="ARBA" id="ARBA00022729"/>
    </source>
</evidence>
<keyword evidence="1 8" id="KW-0645">Protease</keyword>
<dbReference type="CDD" id="cd00190">
    <property type="entry name" value="Tryp_SPc"/>
    <property type="match status" value="1"/>
</dbReference>
<keyword evidence="12" id="KW-1185">Reference proteome</keyword>
<proteinExistence type="inferred from homology"/>
<dbReference type="SMART" id="SM00020">
    <property type="entry name" value="Tryp_SPc"/>
    <property type="match status" value="1"/>
</dbReference>
<sequence length="375" mass="41791">MFVKAFTVGLLLVHFISSGSTSSLPTISSKIKRQSIDDYPPCMMPDGQHGRCKPIQTCQSINAHVGDQNPVKARFVWHSECGFQGEEPKVCCPLSTRDTSLDENSQFVKTDLLASREECGISSYSKIFRGNVTELGEFPWMAALEYEMHSKRSGNTFIDVRCGGTLISKRYVVTAAHCVEPRLRSVRLGEHNLRTNPDCDKDGDCAPKYLSVDVVERVVFKTYKKNQYHDIALLRLKEEVEFSDFIKPVCLPTTVKDVYRSYRGENNVIVAGWGLTETEKYSKVLLKANVPIVSSTKYFDYDEGLILAGGQEGTGACFADSGGPLMIEGRVMGDTRWFAIGVVSNGPDPCAQADQPTTFARISKYMTWIEDTIRP</sequence>
<dbReference type="SUPFAM" id="SSF50494">
    <property type="entry name" value="Trypsin-like serine proteases"/>
    <property type="match status" value="1"/>
</dbReference>
<gene>
    <name evidence="11" type="ORF">Zmor_019285</name>
</gene>
<dbReference type="GO" id="GO:0006508">
    <property type="term" value="P:proteolysis"/>
    <property type="evidence" value="ECO:0007669"/>
    <property type="project" value="UniProtKB-KW"/>
</dbReference>
<evidence type="ECO:0000256" key="7">
    <source>
        <dbReference type="ARBA" id="ARBA00024195"/>
    </source>
</evidence>
<dbReference type="PANTHER" id="PTHR24256">
    <property type="entry name" value="TRYPTASE-RELATED"/>
    <property type="match status" value="1"/>
</dbReference>
<dbReference type="EC" id="3.4.21.-" evidence="8"/>
<keyword evidence="8" id="KW-0964">Secreted</keyword>
<keyword evidence="4 8" id="KW-0720">Serine protease</keyword>
<dbReference type="GO" id="GO:0005576">
    <property type="term" value="C:extracellular region"/>
    <property type="evidence" value="ECO:0007669"/>
    <property type="project" value="UniProtKB-SubCell"/>
</dbReference>
<accession>A0AA38M8J7</accession>
<keyword evidence="3 8" id="KW-0378">Hydrolase</keyword>
<dbReference type="InterPro" id="IPR038565">
    <property type="entry name" value="CLIP_sf"/>
</dbReference>
<dbReference type="GO" id="GO:0004252">
    <property type="term" value="F:serine-type endopeptidase activity"/>
    <property type="evidence" value="ECO:0007669"/>
    <property type="project" value="UniProtKB-UniRule"/>
</dbReference>
<dbReference type="PROSITE" id="PS51888">
    <property type="entry name" value="CLIP"/>
    <property type="match status" value="1"/>
</dbReference>
<organism evidence="11 12">
    <name type="scientific">Zophobas morio</name>
    <dbReference type="NCBI Taxonomy" id="2755281"/>
    <lineage>
        <taxon>Eukaryota</taxon>
        <taxon>Metazoa</taxon>
        <taxon>Ecdysozoa</taxon>
        <taxon>Arthropoda</taxon>
        <taxon>Hexapoda</taxon>
        <taxon>Insecta</taxon>
        <taxon>Pterygota</taxon>
        <taxon>Neoptera</taxon>
        <taxon>Endopterygota</taxon>
        <taxon>Coleoptera</taxon>
        <taxon>Polyphaga</taxon>
        <taxon>Cucujiformia</taxon>
        <taxon>Tenebrionidae</taxon>
        <taxon>Zophobas</taxon>
    </lineage>
</organism>
<keyword evidence="6" id="KW-0325">Glycoprotein</keyword>
<keyword evidence="5" id="KW-1015">Disulfide bond</keyword>
<evidence type="ECO:0000256" key="1">
    <source>
        <dbReference type="ARBA" id="ARBA00022670"/>
    </source>
</evidence>
<dbReference type="PRINTS" id="PR00722">
    <property type="entry name" value="CHYMOTRYPSIN"/>
</dbReference>
<dbReference type="PROSITE" id="PS00134">
    <property type="entry name" value="TRYPSIN_HIS"/>
    <property type="match status" value="1"/>
</dbReference>
<comment type="caution">
    <text evidence="11">The sequence shown here is derived from an EMBL/GenBank/DDBJ whole genome shotgun (WGS) entry which is preliminary data.</text>
</comment>
<feature type="domain" description="Peptidase S1" evidence="9">
    <location>
        <begin position="127"/>
        <end position="374"/>
    </location>
</feature>
<comment type="subcellular location">
    <subcellularLocation>
        <location evidence="8">Secreted</location>
    </subcellularLocation>
</comment>
<dbReference type="InterPro" id="IPR043504">
    <property type="entry name" value="Peptidase_S1_PA_chymotrypsin"/>
</dbReference>
<feature type="chain" id="PRO_5041487768" description="CLIP domain-containing serine protease" evidence="8">
    <location>
        <begin position="22"/>
        <end position="375"/>
    </location>
</feature>
<dbReference type="Pfam" id="PF00089">
    <property type="entry name" value="Trypsin"/>
    <property type="match status" value="1"/>
</dbReference>
<dbReference type="InterPro" id="IPR022700">
    <property type="entry name" value="CLIP"/>
</dbReference>
<dbReference type="Gene3D" id="3.30.1640.30">
    <property type="match status" value="1"/>
</dbReference>
<dbReference type="InterPro" id="IPR009003">
    <property type="entry name" value="Peptidase_S1_PA"/>
</dbReference>
<dbReference type="InterPro" id="IPR001254">
    <property type="entry name" value="Trypsin_dom"/>
</dbReference>
<keyword evidence="2 8" id="KW-0732">Signal</keyword>
<dbReference type="Proteomes" id="UP001168821">
    <property type="component" value="Unassembled WGS sequence"/>
</dbReference>
<feature type="signal peptide" evidence="8">
    <location>
        <begin position="1"/>
        <end position="21"/>
    </location>
</feature>
<dbReference type="SMART" id="SM00680">
    <property type="entry name" value="CLIP"/>
    <property type="match status" value="1"/>
</dbReference>
<dbReference type="Gene3D" id="2.40.10.10">
    <property type="entry name" value="Trypsin-like serine proteases"/>
    <property type="match status" value="2"/>
</dbReference>